<feature type="region of interest" description="Disordered" evidence="1">
    <location>
        <begin position="425"/>
        <end position="444"/>
    </location>
</feature>
<gene>
    <name evidence="2" type="ORF">CRP01_23070</name>
</gene>
<protein>
    <submittedName>
        <fullName evidence="2">Uncharacterized protein</fullName>
    </submittedName>
</protein>
<organism evidence="2 3">
    <name type="scientific">Flavilitoribacter nigricans (strain ATCC 23147 / DSM 23189 / NBRC 102662 / NCIMB 1420 / SS-2)</name>
    <name type="common">Lewinella nigricans</name>
    <dbReference type="NCBI Taxonomy" id="1122177"/>
    <lineage>
        <taxon>Bacteria</taxon>
        <taxon>Pseudomonadati</taxon>
        <taxon>Bacteroidota</taxon>
        <taxon>Saprospiria</taxon>
        <taxon>Saprospirales</taxon>
        <taxon>Lewinellaceae</taxon>
        <taxon>Flavilitoribacter</taxon>
    </lineage>
</organism>
<name>A0A2D0N6C7_FLAN2</name>
<accession>A0A2D0N6C7</accession>
<dbReference type="RefSeq" id="WP_099152468.1">
    <property type="nucleotide sequence ID" value="NZ_PDUD01000027.1"/>
</dbReference>
<evidence type="ECO:0000256" key="1">
    <source>
        <dbReference type="SAM" id="MobiDB-lite"/>
    </source>
</evidence>
<evidence type="ECO:0000313" key="2">
    <source>
        <dbReference type="EMBL" id="PHN04082.1"/>
    </source>
</evidence>
<proteinExistence type="predicted"/>
<reference evidence="2 3" key="1">
    <citation type="submission" date="2017-10" db="EMBL/GenBank/DDBJ databases">
        <title>The draft genome sequence of Lewinella nigricans NBRC 102662.</title>
        <authorList>
            <person name="Wang K."/>
        </authorList>
    </citation>
    <scope>NUCLEOTIDE SEQUENCE [LARGE SCALE GENOMIC DNA]</scope>
    <source>
        <strain evidence="2 3">NBRC 102662</strain>
    </source>
</reference>
<sequence>MELNQQDRDLFWLALRQKYREDCRDKNMKPTDSTSSPLFGYGEYDPTVSLATHRSSPTIKKFMMDQGVLNRVEAARFNADHLYKKLINKEPPIKLNDFYLKACLRYINGTTTFPEFRTKFKQKLEQEKVYYRGFIFSKNLRIVKEFSFSANFSMPSPFPIEQWRLHKSSHIDEDVLYSGKGERLGGNLYCQLDNVASNRRMFFILYTGYGDFRTLPYLLGSFQGVSNDEQPTSGEIILIKSDRDKVFLPGQGDRNKALEALEKRETRLAEAYLLLNRNIFGSSKSFPLNTEQFAMLSPHDQRLRDLVGIYRTINYNNNGNIIESWFEVKESLEAFLYTRFDAGRRGENIRQRCEMSISSYEGNYYLHVYGYHMGHVHNYAVYNLNYRPQQNVPGEVLMGAFCSCSINSRKLSAHYMLGMKVPSDVAPDPETGLQPNRLDKKDIETNCKEDPTLDLLVRELQGILEEKGFNRPSSRD</sequence>
<dbReference type="Proteomes" id="UP000223913">
    <property type="component" value="Unassembled WGS sequence"/>
</dbReference>
<comment type="caution">
    <text evidence="2">The sequence shown here is derived from an EMBL/GenBank/DDBJ whole genome shotgun (WGS) entry which is preliminary data.</text>
</comment>
<keyword evidence="3" id="KW-1185">Reference proteome</keyword>
<evidence type="ECO:0000313" key="3">
    <source>
        <dbReference type="Proteomes" id="UP000223913"/>
    </source>
</evidence>
<dbReference type="EMBL" id="PDUD01000027">
    <property type="protein sequence ID" value="PHN04082.1"/>
    <property type="molecule type" value="Genomic_DNA"/>
</dbReference>
<dbReference type="AlphaFoldDB" id="A0A2D0N6C7"/>